<protein>
    <recommendedName>
        <fullName evidence="4">Lipoprotein</fullName>
    </recommendedName>
</protein>
<gene>
    <name evidence="2" type="ORF">FJV41_36580</name>
</gene>
<keyword evidence="3" id="KW-1185">Reference proteome</keyword>
<evidence type="ECO:0008006" key="4">
    <source>
        <dbReference type="Google" id="ProtNLM"/>
    </source>
</evidence>
<evidence type="ECO:0000313" key="2">
    <source>
        <dbReference type="EMBL" id="TQF10994.1"/>
    </source>
</evidence>
<dbReference type="Proteomes" id="UP000315369">
    <property type="component" value="Unassembled WGS sequence"/>
</dbReference>
<feature type="chain" id="PRO_5021967386" description="Lipoprotein" evidence="1">
    <location>
        <begin position="27"/>
        <end position="206"/>
    </location>
</feature>
<dbReference type="PROSITE" id="PS51257">
    <property type="entry name" value="PROKAR_LIPOPROTEIN"/>
    <property type="match status" value="1"/>
</dbReference>
<keyword evidence="1" id="KW-0732">Signal</keyword>
<dbReference type="EMBL" id="VIFM01000216">
    <property type="protein sequence ID" value="TQF10994.1"/>
    <property type="molecule type" value="Genomic_DNA"/>
</dbReference>
<reference evidence="2 3" key="1">
    <citation type="submission" date="2019-06" db="EMBL/GenBank/DDBJ databases">
        <authorList>
            <person name="Livingstone P."/>
            <person name="Whitworth D."/>
        </authorList>
    </citation>
    <scope>NUCLEOTIDE SEQUENCE [LARGE SCALE GENOMIC DNA]</scope>
    <source>
        <strain evidence="2 3">AM401</strain>
    </source>
</reference>
<organism evidence="2 3">
    <name type="scientific">Myxococcus llanfairpwllgwyngyllgogerychwyrndrobwllllantysiliogogogochensis</name>
    <dbReference type="NCBI Taxonomy" id="2590453"/>
    <lineage>
        <taxon>Bacteria</taxon>
        <taxon>Pseudomonadati</taxon>
        <taxon>Myxococcota</taxon>
        <taxon>Myxococcia</taxon>
        <taxon>Myxococcales</taxon>
        <taxon>Cystobacterineae</taxon>
        <taxon>Myxococcaceae</taxon>
        <taxon>Myxococcus</taxon>
    </lineage>
</organism>
<evidence type="ECO:0000313" key="3">
    <source>
        <dbReference type="Proteomes" id="UP000315369"/>
    </source>
</evidence>
<proteinExistence type="predicted"/>
<feature type="signal peptide" evidence="1">
    <location>
        <begin position="1"/>
        <end position="26"/>
    </location>
</feature>
<evidence type="ECO:0000256" key="1">
    <source>
        <dbReference type="SAM" id="SignalP"/>
    </source>
</evidence>
<comment type="caution">
    <text evidence="2">The sequence shown here is derived from an EMBL/GenBank/DDBJ whole genome shotgun (WGS) entry which is preliminary data.</text>
</comment>
<dbReference type="RefSeq" id="WP_141647242.1">
    <property type="nucleotide sequence ID" value="NZ_VIFM01000216.1"/>
</dbReference>
<sequence length="206" mass="21878">MKSISSHPWRHILTTCLALTLGALTAACMGLEAESSESWTQQDEFFEGSAMGEASYSVHNCPAGQEWDATWGCQPAWGVSCYYTRGSGYVGFEPFCSKLPTTSPIPHNTKVCSTTRGGGWCGTEPNCYSCPVHCSVNRGPEWCGGEPNCYLCPLSCESTRGQNWCGTEPSCYACGPSCSSTRGTGWCGIEPSCYTCTNGGGTSEGG</sequence>
<name>A0A540WRF1_9BACT</name>
<dbReference type="AlphaFoldDB" id="A0A540WRF1"/>
<accession>A0A540WRF1</accession>